<dbReference type="InterPro" id="IPR026511">
    <property type="entry name" value="PTHB1"/>
</dbReference>
<evidence type="ECO:0000313" key="5">
    <source>
        <dbReference type="EMBL" id="EPY25565.1"/>
    </source>
</evidence>
<evidence type="ECO:0000259" key="2">
    <source>
        <dbReference type="Pfam" id="PF14727"/>
    </source>
</evidence>
<feature type="domain" description="PTHB1 platform" evidence="3">
    <location>
        <begin position="605"/>
        <end position="702"/>
    </location>
</feature>
<evidence type="ECO:0000313" key="6">
    <source>
        <dbReference type="Proteomes" id="UP000015354"/>
    </source>
</evidence>
<feature type="region of interest" description="Disordered" evidence="1">
    <location>
        <begin position="440"/>
        <end position="487"/>
    </location>
</feature>
<dbReference type="Pfam" id="PF23338">
    <property type="entry name" value="PTHB1_hp"/>
    <property type="match status" value="1"/>
</dbReference>
<reference evidence="5 6" key="1">
    <citation type="journal article" date="2013" name="PLoS ONE">
        <title>Predicting the Proteins of Angomonas deanei, Strigomonas culicis and Their Respective Endosymbionts Reveals New Aspects of the Trypanosomatidae Family.</title>
        <authorList>
            <person name="Motta M.C."/>
            <person name="Martins A.C."/>
            <person name="de Souza S.S."/>
            <person name="Catta-Preta C.M."/>
            <person name="Silva R."/>
            <person name="Klein C.C."/>
            <person name="de Almeida L.G."/>
            <person name="de Lima Cunha O."/>
            <person name="Ciapina L.P."/>
            <person name="Brocchi M."/>
            <person name="Colabardini A.C."/>
            <person name="de Araujo Lima B."/>
            <person name="Machado C.R."/>
            <person name="de Almeida Soares C.M."/>
            <person name="Probst C.M."/>
            <person name="de Menezes C.B."/>
            <person name="Thompson C.E."/>
            <person name="Bartholomeu D.C."/>
            <person name="Gradia D.F."/>
            <person name="Pavoni D.P."/>
            <person name="Grisard E.C."/>
            <person name="Fantinatti-Garboggini F."/>
            <person name="Marchini F.K."/>
            <person name="Rodrigues-Luiz G.F."/>
            <person name="Wagner G."/>
            <person name="Goldman G.H."/>
            <person name="Fietto J.L."/>
            <person name="Elias M.C."/>
            <person name="Goldman M.H."/>
            <person name="Sagot M.F."/>
            <person name="Pereira M."/>
            <person name="Stoco P.H."/>
            <person name="de Mendonca-Neto R.P."/>
            <person name="Teixeira S.M."/>
            <person name="Maciel T.E."/>
            <person name="de Oliveira Mendes T.A."/>
            <person name="Urmenyi T.P."/>
            <person name="de Souza W."/>
            <person name="Schenkman S."/>
            <person name="de Vasconcelos A.T."/>
        </authorList>
    </citation>
    <scope>NUCLEOTIDE SEQUENCE [LARGE SCALE GENOMIC DNA]</scope>
</reference>
<dbReference type="EMBL" id="ATMH01006678">
    <property type="protein sequence ID" value="EPY25565.1"/>
    <property type="molecule type" value="Genomic_DNA"/>
</dbReference>
<dbReference type="GO" id="GO:0016020">
    <property type="term" value="C:membrane"/>
    <property type="evidence" value="ECO:0007669"/>
    <property type="project" value="TreeGrafter"/>
</dbReference>
<proteinExistence type="predicted"/>
<dbReference type="PANTHER" id="PTHR20991:SF0">
    <property type="entry name" value="PROTEIN PTHB1"/>
    <property type="match status" value="1"/>
</dbReference>
<dbReference type="Proteomes" id="UP000015354">
    <property type="component" value="Unassembled WGS sequence"/>
</dbReference>
<feature type="domain" description="PTHB1 N-terminal" evidence="2">
    <location>
        <begin position="3"/>
        <end position="387"/>
    </location>
</feature>
<dbReference type="InterPro" id="IPR055363">
    <property type="entry name" value="PTHB1_hp_dom"/>
</dbReference>
<dbReference type="InterPro" id="IPR028073">
    <property type="entry name" value="PHTB1_N_dom"/>
</dbReference>
<gene>
    <name evidence="5" type="ORF">STCU_06678</name>
</gene>
<dbReference type="GO" id="GO:0060271">
    <property type="term" value="P:cilium assembly"/>
    <property type="evidence" value="ECO:0007669"/>
    <property type="project" value="TreeGrafter"/>
</dbReference>
<keyword evidence="6" id="KW-1185">Reference proteome</keyword>
<feature type="compositionally biased region" description="Low complexity" evidence="1">
    <location>
        <begin position="465"/>
        <end position="487"/>
    </location>
</feature>
<name>S9VQT5_9TRYP</name>
<dbReference type="PANTHER" id="PTHR20991">
    <property type="entry name" value="PARATHYROID HORMONE-RESPONSIVE B1 GENE"/>
    <property type="match status" value="1"/>
</dbReference>
<feature type="compositionally biased region" description="Pro residues" evidence="1">
    <location>
        <begin position="452"/>
        <end position="464"/>
    </location>
</feature>
<evidence type="ECO:0000259" key="4">
    <source>
        <dbReference type="Pfam" id="PF23338"/>
    </source>
</evidence>
<organism evidence="5 6">
    <name type="scientific">Strigomonas culicis</name>
    <dbReference type="NCBI Taxonomy" id="28005"/>
    <lineage>
        <taxon>Eukaryota</taxon>
        <taxon>Discoba</taxon>
        <taxon>Euglenozoa</taxon>
        <taxon>Kinetoplastea</taxon>
        <taxon>Metakinetoplastina</taxon>
        <taxon>Trypanosomatida</taxon>
        <taxon>Trypanosomatidae</taxon>
        <taxon>Strigomonadinae</taxon>
        <taxon>Strigomonas</taxon>
    </lineage>
</organism>
<evidence type="ECO:0000256" key="1">
    <source>
        <dbReference type="SAM" id="MobiDB-lite"/>
    </source>
</evidence>
<evidence type="ECO:0000259" key="3">
    <source>
        <dbReference type="Pfam" id="PF23337"/>
    </source>
</evidence>
<sequence length="846" mass="92699">MGSLFQLRDFWYTSFPQEEFGVSALTTGDVDNMQGADKIIVGSFQGHLRIISPSSHRGEMQASDILYEKKYDEPILQVECGPYEPIIDGVTQNLLAILFPRKLIFLRVLCCGEGAEEEQKRKKKKDGTDEEKATMPLFYYECNVYFETTFEHTTYNFVSGRFGKTWYKQVCVQSMDGELTFVDHNKVLYKRFIPPTQFLVPGCLAYSVAKDALLTNNSSLFLMCYSYTNIVNSLTSERKEEPGGPHSPDGMRLSPTWAFNLGDDAVAIKVCYLTRGGDKDEDIVVLCPYIMYVLSQSGHCTMTRRLNVEAVSLMSYTLQGLVYSNLLIGFLNQSISVYSDTALEWSAKLVSGNALCMSVGTLCGVQGMIVTLTGDGRLAVNYLGTDPAEGPVQPLESKAASYTEMCDQLKRIQYEIKNMTGETNNLLKTVKDTIQGDQDSAPILISGAPTTAAPPPSAPAPPSPTGSAPATAAQAPAAPAPASEIPAPKSAIDTHLSLQLKTLTVSPTPENKLTVSLQVSLDRTALADISGIDIHLRAVEPIVVETNYKSIASIAVGETVTVPITIGAQNDRDNIIPSSLEVIAVAVFKTRAQVHHSVQASFMLPLSLVAKAVPPVKNTAFSIQLNTDKSPPPSLLNLFPDMAVGGSMAANVLSIEYINGADATLLVSKNAARFKLQASTMEALWLFASELMRRVRNYYNEPSLVFDIPDELPVKDLGAVIDTHLKIRGELVSAIAQLEEAAVFYRAVQKRLLVHFRDRNPASLDSLDLLLKRAYTLMQKRTDAIGVAQGRQRQACAMLNCCVRLFFVWLAAQNREVFQHPEDLSVLEALFACDITDEAGVGWEET</sequence>
<dbReference type="AlphaFoldDB" id="S9VQT5"/>
<dbReference type="Pfam" id="PF14727">
    <property type="entry name" value="PHTB1_N"/>
    <property type="match status" value="1"/>
</dbReference>
<protein>
    <submittedName>
        <fullName evidence="5">Bardet-Biedl syndrome 9</fullName>
    </submittedName>
</protein>
<dbReference type="InterPro" id="IPR055362">
    <property type="entry name" value="PTHB1_pf_dom"/>
</dbReference>
<accession>S9VQT5</accession>
<dbReference type="OrthoDB" id="10262646at2759"/>
<feature type="domain" description="PTHB1 hairpin" evidence="4">
    <location>
        <begin position="712"/>
        <end position="810"/>
    </location>
</feature>
<dbReference type="Pfam" id="PF23337">
    <property type="entry name" value="PTHB1_pf"/>
    <property type="match status" value="1"/>
</dbReference>
<comment type="caution">
    <text evidence="5">The sequence shown here is derived from an EMBL/GenBank/DDBJ whole genome shotgun (WGS) entry which is preliminary data.</text>
</comment>
<dbReference type="GO" id="GO:0034464">
    <property type="term" value="C:BBSome"/>
    <property type="evidence" value="ECO:0007669"/>
    <property type="project" value="InterPro"/>
</dbReference>